<reference evidence="1 2" key="1">
    <citation type="submission" date="2019-03" db="EMBL/GenBank/DDBJ databases">
        <title>Genomic Encyclopedia of Type Strains, Phase IV (KMG-IV): sequencing the most valuable type-strain genomes for metagenomic binning, comparative biology and taxonomic classification.</title>
        <authorList>
            <person name="Goeker M."/>
        </authorList>
    </citation>
    <scope>NUCLEOTIDE SEQUENCE [LARGE SCALE GENOMIC DNA]</scope>
    <source>
        <strain evidence="1 2">DSM 25082</strain>
    </source>
</reference>
<dbReference type="Gene3D" id="3.10.180.10">
    <property type="entry name" value="2,3-Dihydroxybiphenyl 1,2-Dioxygenase, domain 1"/>
    <property type="match status" value="1"/>
</dbReference>
<dbReference type="SUPFAM" id="SSF54593">
    <property type="entry name" value="Glyoxalase/Bleomycin resistance protein/Dihydroxybiphenyl dioxygenase"/>
    <property type="match status" value="1"/>
</dbReference>
<name>A0A4R6N8G6_9BURK</name>
<accession>A0A4R6N8G6</accession>
<gene>
    <name evidence="1" type="ORF">DFR39_103453</name>
</gene>
<dbReference type="EMBL" id="SNXE01000003">
    <property type="protein sequence ID" value="TDP11522.1"/>
    <property type="molecule type" value="Genomic_DNA"/>
</dbReference>
<proteinExistence type="predicted"/>
<evidence type="ECO:0000313" key="1">
    <source>
        <dbReference type="EMBL" id="TDP11522.1"/>
    </source>
</evidence>
<dbReference type="AlphaFoldDB" id="A0A4R6N8G6"/>
<comment type="caution">
    <text evidence="1">The sequence shown here is derived from an EMBL/GenBank/DDBJ whole genome shotgun (WGS) entry which is preliminary data.</text>
</comment>
<sequence length="128" mass="14209">MFQQGLVVFAKDKQRVSAFYQQTLGLVLEASDGEHDLLRGQGYEVVVHSIPRQYAAGIRIAEPPQPREDTPFKPTFVVSSLADLRRAVEATGGHLKPEAGAWHFRGHTVLDGWDPEGNIVQFKQRDAG</sequence>
<organism evidence="1 2">
    <name type="scientific">Roseateles asaccharophilus</name>
    <dbReference type="NCBI Taxonomy" id="582607"/>
    <lineage>
        <taxon>Bacteria</taxon>
        <taxon>Pseudomonadati</taxon>
        <taxon>Pseudomonadota</taxon>
        <taxon>Betaproteobacteria</taxon>
        <taxon>Burkholderiales</taxon>
        <taxon>Sphaerotilaceae</taxon>
        <taxon>Roseateles</taxon>
    </lineage>
</organism>
<dbReference type="InterPro" id="IPR029068">
    <property type="entry name" value="Glyas_Bleomycin-R_OHBP_Dase"/>
</dbReference>
<keyword evidence="2" id="KW-1185">Reference proteome</keyword>
<dbReference type="RefSeq" id="WP_133603407.1">
    <property type="nucleotide sequence ID" value="NZ_JAUFPJ010000006.1"/>
</dbReference>
<dbReference type="Proteomes" id="UP000295357">
    <property type="component" value="Unassembled WGS sequence"/>
</dbReference>
<protein>
    <submittedName>
        <fullName evidence="1">Uncharacterized protein</fullName>
    </submittedName>
</protein>
<evidence type="ECO:0000313" key="2">
    <source>
        <dbReference type="Proteomes" id="UP000295357"/>
    </source>
</evidence>
<dbReference type="OrthoDB" id="4762357at2"/>